<organism evidence="1">
    <name type="scientific">marine sediment metagenome</name>
    <dbReference type="NCBI Taxonomy" id="412755"/>
    <lineage>
        <taxon>unclassified sequences</taxon>
        <taxon>metagenomes</taxon>
        <taxon>ecological metagenomes</taxon>
    </lineage>
</organism>
<reference evidence="1" key="1">
    <citation type="journal article" date="2015" name="Nature">
        <title>Complex archaea that bridge the gap between prokaryotes and eukaryotes.</title>
        <authorList>
            <person name="Spang A."/>
            <person name="Saw J.H."/>
            <person name="Jorgensen S.L."/>
            <person name="Zaremba-Niedzwiedzka K."/>
            <person name="Martijn J."/>
            <person name="Lind A.E."/>
            <person name="van Eijk R."/>
            <person name="Schleper C."/>
            <person name="Guy L."/>
            <person name="Ettema T.J."/>
        </authorList>
    </citation>
    <scope>NUCLEOTIDE SEQUENCE</scope>
</reference>
<dbReference type="AlphaFoldDB" id="A0A0F9SKT8"/>
<sequence length="54" mass="6189">MVKKIILKAFVNKRTKQLSVAIPKRKLSKKDTTLKEGEDLFVELSIFKKGGKKK</sequence>
<comment type="caution">
    <text evidence="1">The sequence shown here is derived from an EMBL/GenBank/DDBJ whole genome shotgun (WGS) entry which is preliminary data.</text>
</comment>
<dbReference type="EMBL" id="LAZR01000422">
    <property type="protein sequence ID" value="KKN69585.1"/>
    <property type="molecule type" value="Genomic_DNA"/>
</dbReference>
<evidence type="ECO:0000313" key="1">
    <source>
        <dbReference type="EMBL" id="KKN69585.1"/>
    </source>
</evidence>
<gene>
    <name evidence="1" type="ORF">LCGC14_0438880</name>
</gene>
<name>A0A0F9SKT8_9ZZZZ</name>
<protein>
    <submittedName>
        <fullName evidence="1">Uncharacterized protein</fullName>
    </submittedName>
</protein>
<accession>A0A0F9SKT8</accession>
<proteinExistence type="predicted"/>